<gene>
    <name evidence="1" type="ORF">GGD89_003843</name>
</gene>
<dbReference type="AlphaFoldDB" id="A0A7W6WC33"/>
<organism evidence="1 2">
    <name type="scientific">Roseospira visakhapatnamensis</name>
    <dbReference type="NCBI Taxonomy" id="390880"/>
    <lineage>
        <taxon>Bacteria</taxon>
        <taxon>Pseudomonadati</taxon>
        <taxon>Pseudomonadota</taxon>
        <taxon>Alphaproteobacteria</taxon>
        <taxon>Rhodospirillales</taxon>
        <taxon>Rhodospirillaceae</taxon>
        <taxon>Roseospira</taxon>
    </lineage>
</organism>
<evidence type="ECO:0000313" key="1">
    <source>
        <dbReference type="EMBL" id="MBB4268187.1"/>
    </source>
</evidence>
<keyword evidence="2" id="KW-1185">Reference proteome</keyword>
<name>A0A7W6WC33_9PROT</name>
<evidence type="ECO:0000313" key="2">
    <source>
        <dbReference type="Proteomes" id="UP000554286"/>
    </source>
</evidence>
<dbReference type="EMBL" id="JACIGK010000058">
    <property type="protein sequence ID" value="MBB4268187.1"/>
    <property type="molecule type" value="Genomic_DNA"/>
</dbReference>
<sequence>MTMILREFPAHRCPLFIIAPPGYGDVRLTPDGYEAVYDAARRATGCTKAVIDAITMDICAAGVGDWALNQLIETRPTWSPRIDVQHHGHCAVTLARAFDAANEALGLARRAYVPRASGRAEVAENALRRVAALDEHLRPGGAGNESDLLAAEDAVRRVVMIARAALDETTEITRCERRLGWDATHNVFRMGYVCDACGYAWTEVHRDEPDVLCPRCDTFNVPMHVETLGGEIV</sequence>
<reference evidence="1 2" key="1">
    <citation type="submission" date="2020-08" db="EMBL/GenBank/DDBJ databases">
        <title>Genome sequencing of Purple Non-Sulfur Bacteria from various extreme environments.</title>
        <authorList>
            <person name="Mayer M."/>
        </authorList>
    </citation>
    <scope>NUCLEOTIDE SEQUENCE [LARGE SCALE GENOMIC DNA]</scope>
    <source>
        <strain evidence="1 2">JA131</strain>
    </source>
</reference>
<comment type="caution">
    <text evidence="1">The sequence shown here is derived from an EMBL/GenBank/DDBJ whole genome shotgun (WGS) entry which is preliminary data.</text>
</comment>
<protein>
    <submittedName>
        <fullName evidence="1">Rubrerythrin</fullName>
    </submittedName>
</protein>
<dbReference type="Proteomes" id="UP000554286">
    <property type="component" value="Unassembled WGS sequence"/>
</dbReference>
<dbReference type="RefSeq" id="WP_184048904.1">
    <property type="nucleotide sequence ID" value="NZ_JACIGK010000058.1"/>
</dbReference>
<proteinExistence type="predicted"/>
<accession>A0A7W6WC33</accession>